<keyword evidence="3" id="KW-0969">Cilium</keyword>
<keyword evidence="4" id="KW-1185">Reference proteome</keyword>
<evidence type="ECO:0000256" key="2">
    <source>
        <dbReference type="SAM" id="MobiDB-lite"/>
    </source>
</evidence>
<dbReference type="EMBL" id="JACIIX010000001">
    <property type="protein sequence ID" value="MBB6208675.1"/>
    <property type="molecule type" value="Genomic_DNA"/>
</dbReference>
<evidence type="ECO:0000313" key="3">
    <source>
        <dbReference type="EMBL" id="MBB6208675.1"/>
    </source>
</evidence>
<accession>A0A7W9ZC66</accession>
<keyword evidence="1" id="KW-0175">Coiled coil</keyword>
<feature type="coiled-coil region" evidence="1">
    <location>
        <begin position="26"/>
        <end position="54"/>
    </location>
</feature>
<feature type="region of interest" description="Disordered" evidence="2">
    <location>
        <begin position="115"/>
        <end position="141"/>
    </location>
</feature>
<dbReference type="InterPro" id="IPR053716">
    <property type="entry name" value="Flag_assembly_chemotaxis_eff"/>
</dbReference>
<name>A0A7W9ZC66_NOVIT</name>
<keyword evidence="3" id="KW-0282">Flagellum</keyword>
<reference evidence="3 4" key="1">
    <citation type="submission" date="2020-08" db="EMBL/GenBank/DDBJ databases">
        <title>Genomic Encyclopedia of Type Strains, Phase IV (KMG-IV): sequencing the most valuable type-strain genomes for metagenomic binning, comparative biology and taxonomic classification.</title>
        <authorList>
            <person name="Goeker M."/>
        </authorList>
    </citation>
    <scope>NUCLEOTIDE SEQUENCE [LARGE SCALE GENOMIC DNA]</scope>
    <source>
        <strain evidence="3 4">DSM 11590</strain>
    </source>
</reference>
<feature type="coiled-coil region" evidence="1">
    <location>
        <begin position="80"/>
        <end position="107"/>
    </location>
</feature>
<sequence length="141" mass="16487">MAKGLKGVIRLRKWDVDEKRRVLRQLQEREDQILDFMRQLAEQKKAEAEMVRRDSTGAGFTFGAYTQWARKQQQDLETVLGLVRREIEQAQDAVAQAFKELKTFEIAQANREAAARAEQDRKTQIMLDDIGQEAHRRKQKT</sequence>
<evidence type="ECO:0000256" key="1">
    <source>
        <dbReference type="SAM" id="Coils"/>
    </source>
</evidence>
<protein>
    <submittedName>
        <fullName evidence="3">Flagellar export protein FliJ</fullName>
    </submittedName>
</protein>
<dbReference type="Proteomes" id="UP000544872">
    <property type="component" value="Unassembled WGS sequence"/>
</dbReference>
<evidence type="ECO:0000313" key="4">
    <source>
        <dbReference type="Proteomes" id="UP000544872"/>
    </source>
</evidence>
<organism evidence="3 4">
    <name type="scientific">Novispirillum itersonii</name>
    <name type="common">Aquaspirillum itersonii</name>
    <dbReference type="NCBI Taxonomy" id="189"/>
    <lineage>
        <taxon>Bacteria</taxon>
        <taxon>Pseudomonadati</taxon>
        <taxon>Pseudomonadota</taxon>
        <taxon>Alphaproteobacteria</taxon>
        <taxon>Rhodospirillales</taxon>
        <taxon>Novispirillaceae</taxon>
        <taxon>Novispirillum</taxon>
    </lineage>
</organism>
<dbReference type="AlphaFoldDB" id="A0A7W9ZC66"/>
<keyword evidence="3" id="KW-0966">Cell projection</keyword>
<dbReference type="RefSeq" id="WP_184259854.1">
    <property type="nucleotide sequence ID" value="NZ_JACIIX010000001.1"/>
</dbReference>
<dbReference type="Gene3D" id="1.10.287.1700">
    <property type="match status" value="1"/>
</dbReference>
<gene>
    <name evidence="3" type="ORF">FHS48_000056</name>
</gene>
<comment type="caution">
    <text evidence="3">The sequence shown here is derived from an EMBL/GenBank/DDBJ whole genome shotgun (WGS) entry which is preliminary data.</text>
</comment>
<proteinExistence type="predicted"/>